<evidence type="ECO:0000256" key="2">
    <source>
        <dbReference type="ARBA" id="ARBA00023027"/>
    </source>
</evidence>
<keyword evidence="5" id="KW-1185">Reference proteome</keyword>
<protein>
    <recommendedName>
        <fullName evidence="3">D-isomer specific 2-hydroxyacid dehydrogenase NAD-binding domain-containing protein</fullName>
    </recommendedName>
</protein>
<dbReference type="InterPro" id="IPR036291">
    <property type="entry name" value="NAD(P)-bd_dom_sf"/>
</dbReference>
<evidence type="ECO:0000259" key="3">
    <source>
        <dbReference type="Pfam" id="PF02826"/>
    </source>
</evidence>
<organism evidence="4 5">
    <name type="scientific">Wickerhamomyces mucosus</name>
    <dbReference type="NCBI Taxonomy" id="1378264"/>
    <lineage>
        <taxon>Eukaryota</taxon>
        <taxon>Fungi</taxon>
        <taxon>Dikarya</taxon>
        <taxon>Ascomycota</taxon>
        <taxon>Saccharomycotina</taxon>
        <taxon>Saccharomycetes</taxon>
        <taxon>Phaffomycetales</taxon>
        <taxon>Wickerhamomycetaceae</taxon>
        <taxon>Wickerhamomyces</taxon>
    </lineage>
</organism>
<name>A0A9P8PRC6_9ASCO</name>
<evidence type="ECO:0000256" key="1">
    <source>
        <dbReference type="ARBA" id="ARBA00023002"/>
    </source>
</evidence>
<accession>A0A9P8PRC6</accession>
<comment type="caution">
    <text evidence="4">The sequence shown here is derived from an EMBL/GenBank/DDBJ whole genome shotgun (WGS) entry which is preliminary data.</text>
</comment>
<gene>
    <name evidence="4" type="ORF">WICMUC_002386</name>
</gene>
<dbReference type="EMBL" id="JAEUBF010000681">
    <property type="protein sequence ID" value="KAH3676089.1"/>
    <property type="molecule type" value="Genomic_DNA"/>
</dbReference>
<dbReference type="Pfam" id="PF02826">
    <property type="entry name" value="2-Hacid_dh_C"/>
    <property type="match status" value="1"/>
</dbReference>
<dbReference type="OrthoDB" id="298012at2759"/>
<feature type="domain" description="D-isomer specific 2-hydroxyacid dehydrogenase NAD-binding" evidence="3">
    <location>
        <begin position="186"/>
        <end position="227"/>
    </location>
</feature>
<dbReference type="SUPFAM" id="SSF51735">
    <property type="entry name" value="NAD(P)-binding Rossmann-fold domains"/>
    <property type="match status" value="1"/>
</dbReference>
<keyword evidence="2" id="KW-0520">NAD</keyword>
<feature type="non-terminal residue" evidence="4">
    <location>
        <position position="231"/>
    </location>
</feature>
<dbReference type="GO" id="GO:0051287">
    <property type="term" value="F:NAD binding"/>
    <property type="evidence" value="ECO:0007669"/>
    <property type="project" value="InterPro"/>
</dbReference>
<dbReference type="PANTHER" id="PTHR10996:SF178">
    <property type="entry name" value="2-HYDROXYACID DEHYDROGENASE YGL185C-RELATED"/>
    <property type="match status" value="1"/>
</dbReference>
<dbReference type="GO" id="GO:0005829">
    <property type="term" value="C:cytosol"/>
    <property type="evidence" value="ECO:0007669"/>
    <property type="project" value="TreeGrafter"/>
</dbReference>
<dbReference type="PANTHER" id="PTHR10996">
    <property type="entry name" value="2-HYDROXYACID DEHYDROGENASE-RELATED"/>
    <property type="match status" value="1"/>
</dbReference>
<sequence length="231" mass="25730">MSKPKVLYPYTKLNKEIPKNNLPEFEEFAKLVEIVYYELTTLEAFKRDLQTNLSDISAIWGNGALVSIGSFDELIDYFPSSLQILSYPWVGSNYWHPEKLKERGIILTNVGDGSANEVADIALLLTLGTFRFTSFFESKFREVGHSLKARAYINSSIKDPKTGELLPSTTEFDSTKGVFINGKNVASPYGKVAGIIGLGAIGKKIAIRLNAIGLKIKYNKRSPLTPKEKDQ</sequence>
<dbReference type="GO" id="GO:0016618">
    <property type="term" value="F:hydroxypyruvate reductase [NAD(P)H] activity"/>
    <property type="evidence" value="ECO:0007669"/>
    <property type="project" value="TreeGrafter"/>
</dbReference>
<dbReference type="Gene3D" id="3.40.50.720">
    <property type="entry name" value="NAD(P)-binding Rossmann-like Domain"/>
    <property type="match status" value="2"/>
</dbReference>
<dbReference type="SUPFAM" id="SSF52283">
    <property type="entry name" value="Formate/glycerate dehydrogenase catalytic domain-like"/>
    <property type="match status" value="1"/>
</dbReference>
<dbReference type="GO" id="GO:0030267">
    <property type="term" value="F:glyoxylate reductase (NADPH) activity"/>
    <property type="evidence" value="ECO:0007669"/>
    <property type="project" value="TreeGrafter"/>
</dbReference>
<reference evidence="4" key="2">
    <citation type="submission" date="2021-01" db="EMBL/GenBank/DDBJ databases">
        <authorList>
            <person name="Schikora-Tamarit M.A."/>
        </authorList>
    </citation>
    <scope>NUCLEOTIDE SEQUENCE</scope>
    <source>
        <strain evidence="4">CBS6341</strain>
    </source>
</reference>
<dbReference type="InterPro" id="IPR050223">
    <property type="entry name" value="D-isomer_2-hydroxyacid_DH"/>
</dbReference>
<dbReference type="Proteomes" id="UP000769528">
    <property type="component" value="Unassembled WGS sequence"/>
</dbReference>
<dbReference type="InterPro" id="IPR006140">
    <property type="entry name" value="D-isomer_DH_NAD-bd"/>
</dbReference>
<keyword evidence="1" id="KW-0560">Oxidoreductase</keyword>
<dbReference type="AlphaFoldDB" id="A0A9P8PRC6"/>
<evidence type="ECO:0000313" key="5">
    <source>
        <dbReference type="Proteomes" id="UP000769528"/>
    </source>
</evidence>
<reference evidence="4" key="1">
    <citation type="journal article" date="2021" name="Open Biol.">
        <title>Shared evolutionary footprints suggest mitochondrial oxidative damage underlies multiple complex I losses in fungi.</title>
        <authorList>
            <person name="Schikora-Tamarit M.A."/>
            <person name="Marcet-Houben M."/>
            <person name="Nosek J."/>
            <person name="Gabaldon T."/>
        </authorList>
    </citation>
    <scope>NUCLEOTIDE SEQUENCE</scope>
    <source>
        <strain evidence="4">CBS6341</strain>
    </source>
</reference>
<evidence type="ECO:0000313" key="4">
    <source>
        <dbReference type="EMBL" id="KAH3676089.1"/>
    </source>
</evidence>
<proteinExistence type="predicted"/>